<dbReference type="Gene3D" id="1.20.5.1230">
    <property type="entry name" value="Apolipoprotein A-I"/>
    <property type="match status" value="1"/>
</dbReference>
<dbReference type="Proteomes" id="UP000068447">
    <property type="component" value="Chromosome"/>
</dbReference>
<dbReference type="SUPFAM" id="SSF58113">
    <property type="entry name" value="Apolipoprotein A-I"/>
    <property type="match status" value="1"/>
</dbReference>
<feature type="chain" id="PRO_5006832136" evidence="2">
    <location>
        <begin position="22"/>
        <end position="145"/>
    </location>
</feature>
<feature type="signal peptide" evidence="2">
    <location>
        <begin position="1"/>
        <end position="21"/>
    </location>
</feature>
<evidence type="ECO:0000256" key="1">
    <source>
        <dbReference type="SAM" id="Coils"/>
    </source>
</evidence>
<keyword evidence="1" id="KW-0175">Coiled coil</keyword>
<organism evidence="3 4">
    <name type="scientific">Lacimicrobium alkaliphilum</name>
    <dbReference type="NCBI Taxonomy" id="1526571"/>
    <lineage>
        <taxon>Bacteria</taxon>
        <taxon>Pseudomonadati</taxon>
        <taxon>Pseudomonadota</taxon>
        <taxon>Gammaproteobacteria</taxon>
        <taxon>Alteromonadales</taxon>
        <taxon>Alteromonadaceae</taxon>
        <taxon>Lacimicrobium</taxon>
    </lineage>
</organism>
<feature type="coiled-coil region" evidence="1">
    <location>
        <begin position="29"/>
        <end position="89"/>
    </location>
</feature>
<name>A0A0U2RQW3_9ALTE</name>
<evidence type="ECO:0000313" key="3">
    <source>
        <dbReference type="EMBL" id="ALS99770.1"/>
    </source>
</evidence>
<protein>
    <submittedName>
        <fullName evidence="3">Uncharacterized protein</fullName>
    </submittedName>
</protein>
<sequence length="145" mass="16900">MNKSISMLAALMLATTAQVWAGEDNDSGVAKIQQESRQLLEQIKDYSAEQKDKAIEETADTLAKLDKHIDKLERRLQKQWSDLDDATRKERREVLDKLREQRLRLAEWYGSMKTSSDPAWEEMKEGFSDAYQRLTDAWEKATEKF</sequence>
<dbReference type="AlphaFoldDB" id="A0A0U2RQW3"/>
<dbReference type="OrthoDB" id="7865349at2"/>
<keyword evidence="4" id="KW-1185">Reference proteome</keyword>
<reference evidence="3 4" key="1">
    <citation type="submission" date="2015-12" db="EMBL/GenBank/DDBJ databases">
        <title>Complete genome of Lacimicrobium alkaliphilum KCTC 32984.</title>
        <authorList>
            <person name="Kim S.-G."/>
            <person name="Lee Y.-J."/>
        </authorList>
    </citation>
    <scope>NUCLEOTIDE SEQUENCE [LARGE SCALE GENOMIC DNA]</scope>
    <source>
        <strain evidence="3 4">YelD216</strain>
    </source>
</reference>
<proteinExistence type="predicted"/>
<dbReference type="RefSeq" id="WP_062482782.1">
    <property type="nucleotide sequence ID" value="NZ_CP013650.1"/>
</dbReference>
<accession>A0A0U2RQW3</accession>
<evidence type="ECO:0000256" key="2">
    <source>
        <dbReference type="SAM" id="SignalP"/>
    </source>
</evidence>
<keyword evidence="2" id="KW-0732">Signal</keyword>
<gene>
    <name evidence="3" type="ORF">AT746_16850</name>
</gene>
<evidence type="ECO:0000313" key="4">
    <source>
        <dbReference type="Proteomes" id="UP000068447"/>
    </source>
</evidence>
<dbReference type="EMBL" id="CP013650">
    <property type="protein sequence ID" value="ALS99770.1"/>
    <property type="molecule type" value="Genomic_DNA"/>
</dbReference>
<dbReference type="KEGG" id="lal:AT746_16850"/>